<dbReference type="Pfam" id="PF10551">
    <property type="entry name" value="MULE"/>
    <property type="match status" value="1"/>
</dbReference>
<dbReference type="Pfam" id="PF04434">
    <property type="entry name" value="SWIM"/>
    <property type="match status" value="1"/>
</dbReference>
<dbReference type="Proteomes" id="UP000264353">
    <property type="component" value="Chromosome A8"/>
</dbReference>
<feature type="domain" description="SWIM-type" evidence="5">
    <location>
        <begin position="584"/>
        <end position="616"/>
    </location>
</feature>
<keyword evidence="2 4" id="KW-0863">Zinc-finger</keyword>
<dbReference type="SMART" id="SM00575">
    <property type="entry name" value="ZnF_PMZ"/>
    <property type="match status" value="1"/>
</dbReference>
<dbReference type="Pfam" id="PF03108">
    <property type="entry name" value="DBD_Tnp_Mut"/>
    <property type="match status" value="1"/>
</dbReference>
<dbReference type="AlphaFoldDB" id="A0A397YDI6"/>
<evidence type="ECO:0000313" key="6">
    <source>
        <dbReference type="EMBL" id="RID49904.1"/>
    </source>
</evidence>
<organism evidence="6 7">
    <name type="scientific">Brassica campestris</name>
    <name type="common">Field mustard</name>
    <dbReference type="NCBI Taxonomy" id="3711"/>
    <lineage>
        <taxon>Eukaryota</taxon>
        <taxon>Viridiplantae</taxon>
        <taxon>Streptophyta</taxon>
        <taxon>Embryophyta</taxon>
        <taxon>Tracheophyta</taxon>
        <taxon>Spermatophyta</taxon>
        <taxon>Magnoliopsida</taxon>
        <taxon>eudicotyledons</taxon>
        <taxon>Gunneridae</taxon>
        <taxon>Pentapetalae</taxon>
        <taxon>rosids</taxon>
        <taxon>malvids</taxon>
        <taxon>Brassicales</taxon>
        <taxon>Brassicaceae</taxon>
        <taxon>Brassiceae</taxon>
        <taxon>Brassica</taxon>
    </lineage>
</organism>
<dbReference type="PANTHER" id="PTHR31973">
    <property type="entry name" value="POLYPROTEIN, PUTATIVE-RELATED"/>
    <property type="match status" value="1"/>
</dbReference>
<evidence type="ECO:0000259" key="5">
    <source>
        <dbReference type="PROSITE" id="PS50966"/>
    </source>
</evidence>
<keyword evidence="1" id="KW-0479">Metal-binding</keyword>
<proteinExistence type="predicted"/>
<dbReference type="GO" id="GO:0008270">
    <property type="term" value="F:zinc ion binding"/>
    <property type="evidence" value="ECO:0007669"/>
    <property type="project" value="UniProtKB-KW"/>
</dbReference>
<evidence type="ECO:0000256" key="2">
    <source>
        <dbReference type="ARBA" id="ARBA00022771"/>
    </source>
</evidence>
<dbReference type="InterPro" id="IPR007527">
    <property type="entry name" value="Znf_SWIM"/>
</dbReference>
<reference evidence="6 7" key="1">
    <citation type="submission" date="2018-06" db="EMBL/GenBank/DDBJ databases">
        <title>WGS assembly of Brassica rapa FPsc.</title>
        <authorList>
            <person name="Bowman J."/>
            <person name="Kohchi T."/>
            <person name="Yamato K."/>
            <person name="Jenkins J."/>
            <person name="Shu S."/>
            <person name="Ishizaki K."/>
            <person name="Yamaoka S."/>
            <person name="Nishihama R."/>
            <person name="Nakamura Y."/>
            <person name="Berger F."/>
            <person name="Adam C."/>
            <person name="Aki S."/>
            <person name="Althoff F."/>
            <person name="Araki T."/>
            <person name="Arteaga-Vazquez M."/>
            <person name="Balasubrmanian S."/>
            <person name="Bauer D."/>
            <person name="Boehm C."/>
            <person name="Briginshaw L."/>
            <person name="Caballero-Perez J."/>
            <person name="Catarino B."/>
            <person name="Chen F."/>
            <person name="Chiyoda S."/>
            <person name="Chovatia M."/>
            <person name="Davies K."/>
            <person name="Delmans M."/>
            <person name="Demura T."/>
            <person name="Dierschke T."/>
            <person name="Dolan L."/>
            <person name="Dorantes-Acosta A."/>
            <person name="Eklund D."/>
            <person name="Florent S."/>
            <person name="Flores-Sandoval E."/>
            <person name="Fujiyama A."/>
            <person name="Fukuzawa H."/>
            <person name="Galik B."/>
            <person name="Grimanelli D."/>
            <person name="Grimwood J."/>
            <person name="Grossniklaus U."/>
            <person name="Hamada T."/>
            <person name="Haseloff J."/>
            <person name="Hetherington A."/>
            <person name="Higo A."/>
            <person name="Hirakawa Y."/>
            <person name="Hundley H."/>
            <person name="Ikeda Y."/>
            <person name="Inoue K."/>
            <person name="Inoue S."/>
            <person name="Ishida S."/>
            <person name="Jia Q."/>
            <person name="Kakita M."/>
            <person name="Kanazawa T."/>
            <person name="Kawai Y."/>
            <person name="Kawashima T."/>
            <person name="Kennedy M."/>
            <person name="Kinose K."/>
            <person name="Kinoshita T."/>
            <person name="Kohara Y."/>
            <person name="Koide E."/>
            <person name="Komatsu K."/>
            <person name="Kopischke S."/>
            <person name="Kubo M."/>
            <person name="Kyozuka J."/>
            <person name="Lagercrantz U."/>
            <person name="Lin S."/>
            <person name="Lindquist E."/>
            <person name="Lipzen A."/>
            <person name="Lu C."/>
            <person name="Luna E."/>
            <person name="Martienssen R."/>
            <person name="Minamino N."/>
            <person name="Mizutani M."/>
            <person name="Mizutani M."/>
            <person name="Mochizuki N."/>
            <person name="Monte I."/>
            <person name="Mosher R."/>
            <person name="Nagasaki H."/>
            <person name="Nakagami H."/>
            <person name="Naramoto S."/>
            <person name="Nishitani K."/>
            <person name="Ohtani M."/>
            <person name="Okamoto T."/>
            <person name="Okumura M."/>
            <person name="Phillips J."/>
            <person name="Pollak B."/>
            <person name="Reinders A."/>
            <person name="Roevekamp M."/>
            <person name="Sano R."/>
            <person name="Sawa S."/>
            <person name="Schmid M."/>
            <person name="Shirakawa M."/>
            <person name="Solano R."/>
            <person name="Spunde A."/>
            <person name="Suetsugu N."/>
            <person name="Sugano S."/>
            <person name="Sugiyama A."/>
            <person name="Sun R."/>
            <person name="Suzuki Y."/>
            <person name="Takenaka M."/>
            <person name="Takezawa D."/>
            <person name="Tomogane H."/>
            <person name="Tsuzuki M."/>
            <person name="Ueda T."/>
            <person name="Umeda M."/>
            <person name="Ward J."/>
            <person name="Watanabe Y."/>
            <person name="Yazaki K."/>
            <person name="Yokoyama R."/>
            <person name="Yoshitake Y."/>
            <person name="Yotsui I."/>
            <person name="Zachgo S."/>
            <person name="Schmutz J."/>
        </authorList>
    </citation>
    <scope>NUCLEOTIDE SEQUENCE [LARGE SCALE GENOMIC DNA]</scope>
    <source>
        <strain evidence="7">cv. B-3</strain>
    </source>
</reference>
<sequence length="684" mass="77545">MLVQGLWTKSAAGDWTFEEDSGFRGDTIMITGTDSFEGLVEMIRIRLCLGILTPVALTYQLPEWMRLPEALRTPPINLTCDKDVEILASVREYMTEPVVYVTSGPEPVAKYQFLCRYPFTIGEKTYLEEGVTEEQHRQAIRGNQTIGYDNLYQGKVFNSRDDFKHHMALYVLRHKFRFRHTRCSPNRMVLCCVSLKCMWRVHAIKLKNVENFEIRRVQLQHTCSIDERAGYEEQATHGVIGELMRARFVGNGMGPRPNEIVQVMLGDHIVRISYWKAWRSREVAKENAKGSSGSSYNLLPDYLNRLVLANPGTLADIHTKNDPTIGNRFKYMFLAFGASISGFKHMRNVIIVDGAHLRGKFAGCLLTASAQDGNYQVFPLTIGIFFTMLLQFVPNSEILVFISDRHSSIYYEIAKVYPTAKHCACILHLKRNIRTYFKNKHLGFLVGKAARAFRVAEFYSAFDKIKTINPSCADYLISIGFEHWDRSHFQGNRYNIMTRNVAESWNAVLREAREYPVLSMIEFIRSKLMTWFAERRNVISEGSGRLSPRVLQILEGNFEQSGGFFVSRITALEFDVKDKNEISFHVNLSTNLCSCFAFQSLKIPCSHAIAAVIKEKISVESLVFSVDSKAIIATLFPSSATVSGDKCLHASKPYTACLTTNNTAIKPASAGLSLWKTDFGLSNL</sequence>
<evidence type="ECO:0000256" key="1">
    <source>
        <dbReference type="ARBA" id="ARBA00022723"/>
    </source>
</evidence>
<accession>A0A397YDI6</accession>
<evidence type="ECO:0000256" key="4">
    <source>
        <dbReference type="PROSITE-ProRule" id="PRU00325"/>
    </source>
</evidence>
<dbReference type="InterPro" id="IPR018289">
    <property type="entry name" value="MULE_transposase_dom"/>
</dbReference>
<evidence type="ECO:0000256" key="3">
    <source>
        <dbReference type="ARBA" id="ARBA00022833"/>
    </source>
</evidence>
<name>A0A397YDI6_BRACM</name>
<dbReference type="PANTHER" id="PTHR31973:SF113">
    <property type="entry name" value="PROTEIN FAR1-RELATED SEQUENCE 5-LIKE"/>
    <property type="match status" value="1"/>
</dbReference>
<protein>
    <recommendedName>
        <fullName evidence="5">SWIM-type domain-containing protein</fullName>
    </recommendedName>
</protein>
<dbReference type="EMBL" id="CM010635">
    <property type="protein sequence ID" value="RID49904.1"/>
    <property type="molecule type" value="Genomic_DNA"/>
</dbReference>
<gene>
    <name evidence="6" type="ORF">BRARA_H00668</name>
</gene>
<keyword evidence="3" id="KW-0862">Zinc</keyword>
<evidence type="ECO:0000313" key="7">
    <source>
        <dbReference type="Proteomes" id="UP000264353"/>
    </source>
</evidence>
<dbReference type="PROSITE" id="PS50966">
    <property type="entry name" value="ZF_SWIM"/>
    <property type="match status" value="1"/>
</dbReference>
<dbReference type="InterPro" id="IPR006564">
    <property type="entry name" value="Znf_PMZ"/>
</dbReference>
<dbReference type="InterPro" id="IPR004332">
    <property type="entry name" value="Transposase_MuDR"/>
</dbReference>